<dbReference type="CDD" id="cd18555">
    <property type="entry name" value="ABC_6TM_T1SS_like"/>
    <property type="match status" value="1"/>
</dbReference>
<keyword evidence="7" id="KW-0788">Thiol protease</keyword>
<proteinExistence type="predicted"/>
<evidence type="ECO:0000256" key="2">
    <source>
        <dbReference type="ARBA" id="ARBA00022448"/>
    </source>
</evidence>
<evidence type="ECO:0000259" key="13">
    <source>
        <dbReference type="PROSITE" id="PS50929"/>
    </source>
</evidence>
<dbReference type="Pfam" id="PF03412">
    <property type="entry name" value="Peptidase_C39"/>
    <property type="match status" value="1"/>
</dbReference>
<dbReference type="Pfam" id="PF00664">
    <property type="entry name" value="ABC_membrane"/>
    <property type="match status" value="1"/>
</dbReference>
<dbReference type="InterPro" id="IPR003593">
    <property type="entry name" value="AAA+_ATPase"/>
</dbReference>
<gene>
    <name evidence="15" type="ORF">CAI16_16985</name>
</gene>
<evidence type="ECO:0000256" key="1">
    <source>
        <dbReference type="ARBA" id="ARBA00004651"/>
    </source>
</evidence>
<evidence type="ECO:0000313" key="16">
    <source>
        <dbReference type="Proteomes" id="UP000256488"/>
    </source>
</evidence>
<dbReference type="InterPro" id="IPR039421">
    <property type="entry name" value="Type_1_exporter"/>
</dbReference>
<evidence type="ECO:0000256" key="6">
    <source>
        <dbReference type="ARBA" id="ARBA00022801"/>
    </source>
</evidence>
<dbReference type="FunFam" id="3.40.50.300:FF:000299">
    <property type="entry name" value="ABC transporter ATP-binding protein/permease"/>
    <property type="match status" value="1"/>
</dbReference>
<dbReference type="Gene3D" id="1.20.1560.10">
    <property type="entry name" value="ABC transporter type 1, transmembrane domain"/>
    <property type="match status" value="1"/>
</dbReference>
<keyword evidence="7" id="KW-0645">Protease</keyword>
<evidence type="ECO:0000256" key="8">
    <source>
        <dbReference type="ARBA" id="ARBA00022840"/>
    </source>
</evidence>
<dbReference type="PROSITE" id="PS50990">
    <property type="entry name" value="PEPTIDASE_C39"/>
    <property type="match status" value="1"/>
</dbReference>
<keyword evidence="9 11" id="KW-1133">Transmembrane helix</keyword>
<evidence type="ECO:0000256" key="5">
    <source>
        <dbReference type="ARBA" id="ARBA00022741"/>
    </source>
</evidence>
<evidence type="ECO:0000256" key="11">
    <source>
        <dbReference type="SAM" id="Phobius"/>
    </source>
</evidence>
<comment type="caution">
    <text evidence="15">The sequence shown here is derived from an EMBL/GenBank/DDBJ whole genome shotgun (WGS) entry which is preliminary data.</text>
</comment>
<evidence type="ECO:0000259" key="14">
    <source>
        <dbReference type="PROSITE" id="PS50990"/>
    </source>
</evidence>
<dbReference type="Gene3D" id="3.40.50.300">
    <property type="entry name" value="P-loop containing nucleotide triphosphate hydrolases"/>
    <property type="match status" value="1"/>
</dbReference>
<protein>
    <recommendedName>
        <fullName evidence="17">Peptidase domain-containing ABC transporter</fullName>
    </recommendedName>
</protein>
<dbReference type="GO" id="GO:0005524">
    <property type="term" value="F:ATP binding"/>
    <property type="evidence" value="ECO:0007669"/>
    <property type="project" value="UniProtKB-KW"/>
</dbReference>
<evidence type="ECO:0000256" key="7">
    <source>
        <dbReference type="ARBA" id="ARBA00022807"/>
    </source>
</evidence>
<feature type="transmembrane region" description="Helical" evidence="11">
    <location>
        <begin position="287"/>
        <end position="305"/>
    </location>
</feature>
<name>A0A3E0WLA0_9BACI</name>
<sequence length="736" mass="83053">MITTNRRNEDREHTSRFRVPFIEQMEQSECGICCLAMILSYYKHNISLSKLREIGGGGRDGINLLTLRNIARSLGMESEGQKVSINGLKEISQPAILYWGNNHFVVLERVKKNKVCILDPSIGRRVIDKNELENAYSGMALILKPTKKLTKIKAKSVWTKLLKMMLKEKWLVSTILVWALWLQILALLTPMLTQYITDHVLTPENMEPMKIVAVGMLFLLTFQTIFTFLKSRYLVKLQNALDWQLMSVFFHHLLRLPYKFFQLRTSGDLILRANSNMIIREVLSSRMVNAILDGGFIIVFVIYMLQQSLIMTSWVLLIGFVQVIIVCLSNLLMKRYSQEELLRQTAASSYLTEAIHGISVVKSTGAEEVTYNDWSNLFKKQIVAARRRGMLSANTESITNILKFAAPLILLWVGSHQVVSNQMTLGAMFAFFTIANSFFGPLTSLVTTFNQIIIVGVYLNRVLDIIESPTEQGEKNTIQLKKLEGEIELRNVSFKYHLSGNKVVKNVSLKISKGEKVALVGVSGSGKSTLAHLLLGLYDPNEGEILYDGHDLSAINKSDLRKQLGVVTQDTFLFNRSVFDNIAMYNPNISYDQVVSASKIAGIHNTIMGIPMKYETIISEMGSNISGGQRQRIALARAICQNPSVLLLDEATSALDTLTEQKVDQCLSSLDCTRIVIAHRMSTIKNADTIIVIHDGQIVEQGTHEELMNLEMHYADLYKTKVIKEKEERKIMKVGI</sequence>
<dbReference type="GO" id="GO:0005886">
    <property type="term" value="C:plasma membrane"/>
    <property type="evidence" value="ECO:0007669"/>
    <property type="project" value="UniProtKB-SubCell"/>
</dbReference>
<evidence type="ECO:0000256" key="3">
    <source>
        <dbReference type="ARBA" id="ARBA00022475"/>
    </source>
</evidence>
<dbReference type="InterPro" id="IPR036640">
    <property type="entry name" value="ABC1_TM_sf"/>
</dbReference>
<dbReference type="CDD" id="cd02425">
    <property type="entry name" value="Peptidase_C39F"/>
    <property type="match status" value="1"/>
</dbReference>
<dbReference type="PANTHER" id="PTHR43394">
    <property type="entry name" value="ATP-DEPENDENT PERMEASE MDL1, MITOCHONDRIAL"/>
    <property type="match status" value="1"/>
</dbReference>
<dbReference type="PROSITE" id="PS50893">
    <property type="entry name" value="ABC_TRANSPORTER_2"/>
    <property type="match status" value="1"/>
</dbReference>
<feature type="domain" description="Peptidase C39" evidence="14">
    <location>
        <begin position="24"/>
        <end position="143"/>
    </location>
</feature>
<keyword evidence="6" id="KW-0378">Hydrolase</keyword>
<accession>A0A3E0WLA0</accession>
<dbReference type="Proteomes" id="UP000256488">
    <property type="component" value="Unassembled WGS sequence"/>
</dbReference>
<dbReference type="PROSITE" id="PS50929">
    <property type="entry name" value="ABC_TM1F"/>
    <property type="match status" value="1"/>
</dbReference>
<dbReference type="PROSITE" id="PS00211">
    <property type="entry name" value="ABC_TRANSPORTER_1"/>
    <property type="match status" value="1"/>
</dbReference>
<feature type="domain" description="ABC transmembrane type-1" evidence="13">
    <location>
        <begin position="183"/>
        <end position="452"/>
    </location>
</feature>
<feature type="transmembrane region" description="Helical" evidence="11">
    <location>
        <begin position="427"/>
        <end position="459"/>
    </location>
</feature>
<organism evidence="15 16">
    <name type="scientific">Virgibacillus dokdonensis</name>
    <dbReference type="NCBI Taxonomy" id="302167"/>
    <lineage>
        <taxon>Bacteria</taxon>
        <taxon>Bacillati</taxon>
        <taxon>Bacillota</taxon>
        <taxon>Bacilli</taxon>
        <taxon>Bacillales</taxon>
        <taxon>Bacillaceae</taxon>
        <taxon>Virgibacillus</taxon>
    </lineage>
</organism>
<keyword evidence="4 11" id="KW-0812">Transmembrane</keyword>
<keyword evidence="5" id="KW-0547">Nucleotide-binding</keyword>
<dbReference type="InterPro" id="IPR027417">
    <property type="entry name" value="P-loop_NTPase"/>
</dbReference>
<dbReference type="Pfam" id="PF00005">
    <property type="entry name" value="ABC_tran"/>
    <property type="match status" value="1"/>
</dbReference>
<dbReference type="PANTHER" id="PTHR43394:SF1">
    <property type="entry name" value="ATP-BINDING CASSETTE SUB-FAMILY B MEMBER 10, MITOCHONDRIAL"/>
    <property type="match status" value="1"/>
</dbReference>
<evidence type="ECO:0000256" key="4">
    <source>
        <dbReference type="ARBA" id="ARBA00022692"/>
    </source>
</evidence>
<dbReference type="SUPFAM" id="SSF52540">
    <property type="entry name" value="P-loop containing nucleoside triphosphate hydrolases"/>
    <property type="match status" value="1"/>
</dbReference>
<dbReference type="SUPFAM" id="SSF90123">
    <property type="entry name" value="ABC transporter transmembrane region"/>
    <property type="match status" value="1"/>
</dbReference>
<feature type="transmembrane region" description="Helical" evidence="11">
    <location>
        <begin position="211"/>
        <end position="229"/>
    </location>
</feature>
<evidence type="ECO:0000259" key="12">
    <source>
        <dbReference type="PROSITE" id="PS50893"/>
    </source>
</evidence>
<dbReference type="InterPro" id="IPR017871">
    <property type="entry name" value="ABC_transporter-like_CS"/>
</dbReference>
<dbReference type="InterPro" id="IPR033839">
    <property type="entry name" value="Lacticin_481_peptidase"/>
</dbReference>
<dbReference type="GO" id="GO:0008234">
    <property type="term" value="F:cysteine-type peptidase activity"/>
    <property type="evidence" value="ECO:0007669"/>
    <property type="project" value="UniProtKB-KW"/>
</dbReference>
<dbReference type="EMBL" id="NFZX01000053">
    <property type="protein sequence ID" value="RFA32756.1"/>
    <property type="molecule type" value="Genomic_DNA"/>
</dbReference>
<evidence type="ECO:0000256" key="9">
    <source>
        <dbReference type="ARBA" id="ARBA00022989"/>
    </source>
</evidence>
<dbReference type="SMART" id="SM00382">
    <property type="entry name" value="AAA"/>
    <property type="match status" value="1"/>
</dbReference>
<evidence type="ECO:0000313" key="15">
    <source>
        <dbReference type="EMBL" id="RFA32756.1"/>
    </source>
</evidence>
<dbReference type="InterPro" id="IPR005074">
    <property type="entry name" value="Peptidase_C39"/>
</dbReference>
<keyword evidence="8" id="KW-0067">ATP-binding</keyword>
<evidence type="ECO:0000256" key="10">
    <source>
        <dbReference type="ARBA" id="ARBA00023136"/>
    </source>
</evidence>
<dbReference type="GO" id="GO:0015421">
    <property type="term" value="F:ABC-type oligopeptide transporter activity"/>
    <property type="evidence" value="ECO:0007669"/>
    <property type="project" value="TreeGrafter"/>
</dbReference>
<keyword evidence="2" id="KW-0813">Transport</keyword>
<reference evidence="15 16" key="1">
    <citation type="submission" date="2017-05" db="EMBL/GenBank/DDBJ databases">
        <title>Virgibacillus sp. AK90 isolated from a saltern of Kakinada, India.</title>
        <authorList>
            <person name="Gupta V."/>
            <person name="Sidhu C."/>
            <person name="Korpole S."/>
            <person name="Pinnaka A.K."/>
        </authorList>
    </citation>
    <scope>NUCLEOTIDE SEQUENCE [LARGE SCALE GENOMIC DNA]</scope>
    <source>
        <strain evidence="15 16">AK90</strain>
    </source>
</reference>
<feature type="domain" description="ABC transporter" evidence="12">
    <location>
        <begin position="487"/>
        <end position="720"/>
    </location>
</feature>
<dbReference type="AlphaFoldDB" id="A0A3E0WLA0"/>
<dbReference type="RefSeq" id="WP_116279341.1">
    <property type="nucleotide sequence ID" value="NZ_NFZX01000053.1"/>
</dbReference>
<evidence type="ECO:0008006" key="17">
    <source>
        <dbReference type="Google" id="ProtNLM"/>
    </source>
</evidence>
<dbReference type="InterPro" id="IPR011527">
    <property type="entry name" value="ABC1_TM_dom"/>
</dbReference>
<feature type="transmembrane region" description="Helical" evidence="11">
    <location>
        <begin position="311"/>
        <end position="333"/>
    </location>
</feature>
<keyword evidence="10 11" id="KW-0472">Membrane</keyword>
<feature type="transmembrane region" description="Helical" evidence="11">
    <location>
        <begin position="170"/>
        <end position="191"/>
    </location>
</feature>
<dbReference type="Gene3D" id="3.90.70.10">
    <property type="entry name" value="Cysteine proteinases"/>
    <property type="match status" value="1"/>
</dbReference>
<dbReference type="GO" id="GO:0006508">
    <property type="term" value="P:proteolysis"/>
    <property type="evidence" value="ECO:0007669"/>
    <property type="project" value="InterPro"/>
</dbReference>
<comment type="subcellular location">
    <subcellularLocation>
        <location evidence="1">Cell membrane</location>
        <topology evidence="1">Multi-pass membrane protein</topology>
    </subcellularLocation>
</comment>
<dbReference type="InterPro" id="IPR003439">
    <property type="entry name" value="ABC_transporter-like_ATP-bd"/>
</dbReference>
<dbReference type="GO" id="GO:0016887">
    <property type="term" value="F:ATP hydrolysis activity"/>
    <property type="evidence" value="ECO:0007669"/>
    <property type="project" value="InterPro"/>
</dbReference>
<keyword evidence="3" id="KW-1003">Cell membrane</keyword>